<evidence type="ECO:0000313" key="7">
    <source>
        <dbReference type="EMBL" id="KAK2171197.1"/>
    </source>
</evidence>
<gene>
    <name evidence="7" type="ORF">NP493_1094g03022</name>
</gene>
<keyword evidence="4 5" id="KW-0472">Membrane</keyword>
<dbReference type="PANTHER" id="PTHR46641">
    <property type="entry name" value="FMRFAMIDE RECEPTOR-RELATED"/>
    <property type="match status" value="1"/>
</dbReference>
<evidence type="ECO:0000313" key="8">
    <source>
        <dbReference type="Proteomes" id="UP001209878"/>
    </source>
</evidence>
<dbReference type="SUPFAM" id="SSF81321">
    <property type="entry name" value="Family A G protein-coupled receptor-like"/>
    <property type="match status" value="1"/>
</dbReference>
<sequence length="361" mass="40729">MDLTEPVVDTTYAYNVSATTLQSVAVATPPAPCAILPKFWINAVLTGSLCLLGIVGNTVSFAVLRRDREAPVASLLLQALAVADNLLLGLWFLHFSLRDVFSFAGFCDSGYRTWMYVRLFSYPLLFVAQTATIWTTVLIASYRYLAVCKPYRALTLNSVPVIQRSLAVVFSFAVLYNLPHFFEVELTETQSPNGTVRYLFQATSLGQSDVYRMVYFDVLYYIFSFALPLLLLVVLGAKLVVAYRAVLRRRRRSSRMGADQNITLVMIVVIVVFVVCNAPARVVQLLWSYRVQKCGTVSFVVTELVNTLEVLNSSVNFVIYCIYRRQFRRILRQCMSERSFSELYSRAGNTSFIIVDADTKV</sequence>
<evidence type="ECO:0000256" key="2">
    <source>
        <dbReference type="ARBA" id="ARBA00022692"/>
    </source>
</evidence>
<dbReference type="CDD" id="cd14978">
    <property type="entry name" value="7tmA_FMRFamide_R-like"/>
    <property type="match status" value="1"/>
</dbReference>
<evidence type="ECO:0000256" key="5">
    <source>
        <dbReference type="SAM" id="Phobius"/>
    </source>
</evidence>
<evidence type="ECO:0000256" key="4">
    <source>
        <dbReference type="ARBA" id="ARBA00023136"/>
    </source>
</evidence>
<evidence type="ECO:0000259" key="6">
    <source>
        <dbReference type="PROSITE" id="PS50262"/>
    </source>
</evidence>
<feature type="domain" description="G-protein coupled receptors family 1 profile" evidence="6">
    <location>
        <begin position="56"/>
        <end position="320"/>
    </location>
</feature>
<keyword evidence="8" id="KW-1185">Reference proteome</keyword>
<dbReference type="InterPro" id="IPR000276">
    <property type="entry name" value="GPCR_Rhodpsn"/>
</dbReference>
<comment type="subcellular location">
    <subcellularLocation>
        <location evidence="1">Membrane</location>
    </subcellularLocation>
</comment>
<comment type="caution">
    <text evidence="7">The sequence shown here is derived from an EMBL/GenBank/DDBJ whole genome shotgun (WGS) entry which is preliminary data.</text>
</comment>
<dbReference type="Gene3D" id="1.20.1070.10">
    <property type="entry name" value="Rhodopsin 7-helix transmembrane proteins"/>
    <property type="match status" value="1"/>
</dbReference>
<dbReference type="PANTHER" id="PTHR46641:SF2">
    <property type="entry name" value="FMRFAMIDE RECEPTOR"/>
    <property type="match status" value="1"/>
</dbReference>
<dbReference type="InterPro" id="IPR017452">
    <property type="entry name" value="GPCR_Rhodpsn_7TM"/>
</dbReference>
<proteinExistence type="predicted"/>
<evidence type="ECO:0000256" key="3">
    <source>
        <dbReference type="ARBA" id="ARBA00022989"/>
    </source>
</evidence>
<reference evidence="7" key="1">
    <citation type="journal article" date="2023" name="Mol. Biol. Evol.">
        <title>Third-Generation Sequencing Reveals the Adaptive Role of the Epigenome in Three Deep-Sea Polychaetes.</title>
        <authorList>
            <person name="Perez M."/>
            <person name="Aroh O."/>
            <person name="Sun Y."/>
            <person name="Lan Y."/>
            <person name="Juniper S.K."/>
            <person name="Young C.R."/>
            <person name="Angers B."/>
            <person name="Qian P.Y."/>
        </authorList>
    </citation>
    <scope>NUCLEOTIDE SEQUENCE</scope>
    <source>
        <strain evidence="7">R07B-5</strain>
    </source>
</reference>
<evidence type="ECO:0000256" key="1">
    <source>
        <dbReference type="ARBA" id="ARBA00004370"/>
    </source>
</evidence>
<dbReference type="EMBL" id="JAODUO010001093">
    <property type="protein sequence ID" value="KAK2171197.1"/>
    <property type="molecule type" value="Genomic_DNA"/>
</dbReference>
<feature type="transmembrane region" description="Helical" evidence="5">
    <location>
        <begin position="120"/>
        <end position="142"/>
    </location>
</feature>
<feature type="transmembrane region" description="Helical" evidence="5">
    <location>
        <begin position="218"/>
        <end position="241"/>
    </location>
</feature>
<feature type="transmembrane region" description="Helical" evidence="5">
    <location>
        <begin position="39"/>
        <end position="63"/>
    </location>
</feature>
<keyword evidence="2 5" id="KW-0812">Transmembrane</keyword>
<dbReference type="Pfam" id="PF00001">
    <property type="entry name" value="7tm_1"/>
    <property type="match status" value="1"/>
</dbReference>
<dbReference type="GO" id="GO:0004930">
    <property type="term" value="F:G protein-coupled receptor activity"/>
    <property type="evidence" value="ECO:0007669"/>
    <property type="project" value="InterPro"/>
</dbReference>
<feature type="transmembrane region" description="Helical" evidence="5">
    <location>
        <begin position="304"/>
        <end position="323"/>
    </location>
</feature>
<dbReference type="AlphaFoldDB" id="A0AAD9KHE9"/>
<name>A0AAD9KHE9_RIDPI</name>
<dbReference type="InterPro" id="IPR052954">
    <property type="entry name" value="GPCR-Ligand_Int"/>
</dbReference>
<keyword evidence="3 5" id="KW-1133">Transmembrane helix</keyword>
<accession>A0AAD9KHE9</accession>
<dbReference type="Proteomes" id="UP001209878">
    <property type="component" value="Unassembled WGS sequence"/>
</dbReference>
<dbReference type="PRINTS" id="PR00237">
    <property type="entry name" value="GPCRRHODOPSN"/>
</dbReference>
<protein>
    <recommendedName>
        <fullName evidence="6">G-protein coupled receptors family 1 profile domain-containing protein</fullName>
    </recommendedName>
</protein>
<organism evidence="7 8">
    <name type="scientific">Ridgeia piscesae</name>
    <name type="common">Tubeworm</name>
    <dbReference type="NCBI Taxonomy" id="27915"/>
    <lineage>
        <taxon>Eukaryota</taxon>
        <taxon>Metazoa</taxon>
        <taxon>Spiralia</taxon>
        <taxon>Lophotrochozoa</taxon>
        <taxon>Annelida</taxon>
        <taxon>Polychaeta</taxon>
        <taxon>Sedentaria</taxon>
        <taxon>Canalipalpata</taxon>
        <taxon>Sabellida</taxon>
        <taxon>Siboglinidae</taxon>
        <taxon>Ridgeia</taxon>
    </lineage>
</organism>
<feature type="transmembrane region" description="Helical" evidence="5">
    <location>
        <begin position="262"/>
        <end position="284"/>
    </location>
</feature>
<dbReference type="GO" id="GO:0016020">
    <property type="term" value="C:membrane"/>
    <property type="evidence" value="ECO:0007669"/>
    <property type="project" value="UniProtKB-SubCell"/>
</dbReference>
<feature type="transmembrane region" description="Helical" evidence="5">
    <location>
        <begin position="154"/>
        <end position="176"/>
    </location>
</feature>
<dbReference type="PROSITE" id="PS50262">
    <property type="entry name" value="G_PROTEIN_RECEP_F1_2"/>
    <property type="match status" value="1"/>
</dbReference>
<feature type="transmembrane region" description="Helical" evidence="5">
    <location>
        <begin position="75"/>
        <end position="93"/>
    </location>
</feature>